<reference evidence="8 9" key="1">
    <citation type="journal article" date="2016" name="Nat. Commun.">
        <title>Thousands of microbial genomes shed light on interconnected biogeochemical processes in an aquifer system.</title>
        <authorList>
            <person name="Anantharaman K."/>
            <person name="Brown C.T."/>
            <person name="Hug L.A."/>
            <person name="Sharon I."/>
            <person name="Castelle C.J."/>
            <person name="Probst A.J."/>
            <person name="Thomas B.C."/>
            <person name="Singh A."/>
            <person name="Wilkins M.J."/>
            <person name="Karaoz U."/>
            <person name="Brodie E.L."/>
            <person name="Williams K.H."/>
            <person name="Hubbard S.S."/>
            <person name="Banfield J.F."/>
        </authorList>
    </citation>
    <scope>NUCLEOTIDE SEQUENCE [LARGE SCALE GENOMIC DNA]</scope>
</reference>
<protein>
    <recommendedName>
        <fullName evidence="6">Aminotransferase</fullName>
        <ecNumber evidence="6">2.6.1.-</ecNumber>
    </recommendedName>
</protein>
<keyword evidence="3 6" id="KW-0032">Aminotransferase</keyword>
<dbReference type="PRINTS" id="PR00753">
    <property type="entry name" value="ACCSYNTHASE"/>
</dbReference>
<dbReference type="InterPro" id="IPR015424">
    <property type="entry name" value="PyrdxlP-dep_Trfase"/>
</dbReference>
<evidence type="ECO:0000313" key="9">
    <source>
        <dbReference type="Proteomes" id="UP000177268"/>
    </source>
</evidence>
<dbReference type="Proteomes" id="UP000177268">
    <property type="component" value="Unassembled WGS sequence"/>
</dbReference>
<dbReference type="GO" id="GO:0008483">
    <property type="term" value="F:transaminase activity"/>
    <property type="evidence" value="ECO:0007669"/>
    <property type="project" value="UniProtKB-KW"/>
</dbReference>
<comment type="cofactor">
    <cofactor evidence="1 6">
        <name>pyridoxal 5'-phosphate</name>
        <dbReference type="ChEBI" id="CHEBI:597326"/>
    </cofactor>
</comment>
<dbReference type="Gene3D" id="3.90.1150.10">
    <property type="entry name" value="Aspartate Aminotransferase, domain 1"/>
    <property type="match status" value="1"/>
</dbReference>
<dbReference type="GO" id="GO:0006520">
    <property type="term" value="P:amino acid metabolic process"/>
    <property type="evidence" value="ECO:0007669"/>
    <property type="project" value="InterPro"/>
</dbReference>
<organism evidence="8 9">
    <name type="scientific">Candidatus Gottesmanbacteria bacterium RBG_13_45_10</name>
    <dbReference type="NCBI Taxonomy" id="1798370"/>
    <lineage>
        <taxon>Bacteria</taxon>
        <taxon>Candidatus Gottesmaniibacteriota</taxon>
    </lineage>
</organism>
<accession>A0A1F5ZG93</accession>
<evidence type="ECO:0000256" key="2">
    <source>
        <dbReference type="ARBA" id="ARBA00007441"/>
    </source>
</evidence>
<dbReference type="AlphaFoldDB" id="A0A1F5ZG93"/>
<comment type="caution">
    <text evidence="8">The sequence shown here is derived from an EMBL/GenBank/DDBJ whole genome shotgun (WGS) entry which is preliminary data.</text>
</comment>
<dbReference type="InterPro" id="IPR015422">
    <property type="entry name" value="PyrdxlP-dep_Trfase_small"/>
</dbReference>
<dbReference type="InterPro" id="IPR015421">
    <property type="entry name" value="PyrdxlP-dep_Trfase_major"/>
</dbReference>
<evidence type="ECO:0000256" key="6">
    <source>
        <dbReference type="RuleBase" id="RU000481"/>
    </source>
</evidence>
<comment type="similarity">
    <text evidence="2 6">Belongs to the class-I pyridoxal-phosphate-dependent aminotransferase family.</text>
</comment>
<dbReference type="InterPro" id="IPR004839">
    <property type="entry name" value="Aminotransferase_I/II_large"/>
</dbReference>
<dbReference type="CDD" id="cd00609">
    <property type="entry name" value="AAT_like"/>
    <property type="match status" value="1"/>
</dbReference>
<gene>
    <name evidence="8" type="ORF">A2Z00_02650</name>
</gene>
<keyword evidence="5" id="KW-0663">Pyridoxal phosphate</keyword>
<dbReference type="Gene3D" id="3.40.640.10">
    <property type="entry name" value="Type I PLP-dependent aspartate aminotransferase-like (Major domain)"/>
    <property type="match status" value="1"/>
</dbReference>
<name>A0A1F5ZG93_9BACT</name>
<evidence type="ECO:0000256" key="1">
    <source>
        <dbReference type="ARBA" id="ARBA00001933"/>
    </source>
</evidence>
<dbReference type="NCBIfam" id="NF005744">
    <property type="entry name" value="PRK07568.1"/>
    <property type="match status" value="1"/>
</dbReference>
<dbReference type="EC" id="2.6.1.-" evidence="6"/>
<dbReference type="SUPFAM" id="SSF53383">
    <property type="entry name" value="PLP-dependent transferases"/>
    <property type="match status" value="1"/>
</dbReference>
<dbReference type="PROSITE" id="PS00105">
    <property type="entry name" value="AA_TRANSFER_CLASS_1"/>
    <property type="match status" value="1"/>
</dbReference>
<dbReference type="STRING" id="1798370.A2Z00_02650"/>
<sequence length="401" mass="44632">MYSVSTRLLQVPASPIRKLVPLATAAKKSGVKVYHLNIGDPDIKTPDVMMKVLKTWKVSPISYSQSQGEPAFLESLKWYYHHIGFHFIDIPNIQVTSGGSEGISMALFATCEPGDEVIVFEPFYANYNTYATVNGVKLVPIRTFIENGFHLPRQAEIEKHITKKTKAILFCSPNNPTGTIFTKDEMDMLVSLAKKHGLFLLSDEVYREYAYDGRKQVSLLSYMKEIPKQAIVLDSMSKRYSLCGARLGAIVSLNADIMAGVLRMGQGRLSSGLVDQMVAAQLTKVPASFMKDIHDEFEKRRDVLYEGLKKIPGVVIPKPEGAFYAIVGLPVDDTEKFCSWLLTTFRDNGETVMVAPAAGFYATPGLGRNEVRIAYVINTKDLTRCIDLLAKALREYPGKII</sequence>
<evidence type="ECO:0000256" key="5">
    <source>
        <dbReference type="ARBA" id="ARBA00022898"/>
    </source>
</evidence>
<keyword evidence="4 6" id="KW-0808">Transferase</keyword>
<feature type="domain" description="Aminotransferase class I/classII large" evidence="7">
    <location>
        <begin position="33"/>
        <end position="386"/>
    </location>
</feature>
<dbReference type="EMBL" id="MFIZ01000025">
    <property type="protein sequence ID" value="OGG11509.1"/>
    <property type="molecule type" value="Genomic_DNA"/>
</dbReference>
<proteinExistence type="inferred from homology"/>
<evidence type="ECO:0000313" key="8">
    <source>
        <dbReference type="EMBL" id="OGG11509.1"/>
    </source>
</evidence>
<dbReference type="InterPro" id="IPR004838">
    <property type="entry name" value="NHTrfase_class1_PyrdxlP-BS"/>
</dbReference>
<dbReference type="Pfam" id="PF00155">
    <property type="entry name" value="Aminotran_1_2"/>
    <property type="match status" value="1"/>
</dbReference>
<dbReference type="PANTHER" id="PTHR46383">
    <property type="entry name" value="ASPARTATE AMINOTRANSFERASE"/>
    <property type="match status" value="1"/>
</dbReference>
<dbReference type="GO" id="GO:0030170">
    <property type="term" value="F:pyridoxal phosphate binding"/>
    <property type="evidence" value="ECO:0007669"/>
    <property type="project" value="InterPro"/>
</dbReference>
<evidence type="ECO:0000256" key="3">
    <source>
        <dbReference type="ARBA" id="ARBA00022576"/>
    </source>
</evidence>
<dbReference type="InterPro" id="IPR050596">
    <property type="entry name" value="AspAT/PAT-like"/>
</dbReference>
<evidence type="ECO:0000259" key="7">
    <source>
        <dbReference type="Pfam" id="PF00155"/>
    </source>
</evidence>
<evidence type="ECO:0000256" key="4">
    <source>
        <dbReference type="ARBA" id="ARBA00022679"/>
    </source>
</evidence>